<feature type="compositionally biased region" description="Pro residues" evidence="1">
    <location>
        <begin position="235"/>
        <end position="251"/>
    </location>
</feature>
<feature type="transmembrane region" description="Helical" evidence="2">
    <location>
        <begin position="169"/>
        <end position="194"/>
    </location>
</feature>
<gene>
    <name evidence="3" type="ORF">SAMN05443668_110118</name>
</gene>
<dbReference type="STRING" id="134849.SAMN05443668_110118"/>
<feature type="compositionally biased region" description="Low complexity" evidence="1">
    <location>
        <begin position="252"/>
        <end position="278"/>
    </location>
</feature>
<evidence type="ECO:0000313" key="3">
    <source>
        <dbReference type="EMBL" id="SHN44199.1"/>
    </source>
</evidence>
<keyword evidence="2" id="KW-0812">Transmembrane</keyword>
<keyword evidence="2" id="KW-0472">Membrane</keyword>
<dbReference type="Proteomes" id="UP000184440">
    <property type="component" value="Unassembled WGS sequence"/>
</dbReference>
<dbReference type="EMBL" id="FRCS01000010">
    <property type="protein sequence ID" value="SHN44199.1"/>
    <property type="molecule type" value="Genomic_DNA"/>
</dbReference>
<dbReference type="AlphaFoldDB" id="A0A1M7RDI4"/>
<name>A0A1M7RDI4_9ACTN</name>
<feature type="region of interest" description="Disordered" evidence="1">
    <location>
        <begin position="197"/>
        <end position="287"/>
    </location>
</feature>
<accession>A0A1M7RDI4</accession>
<proteinExistence type="predicted"/>
<organism evidence="3 4">
    <name type="scientific">Cryptosporangium aurantiacum</name>
    <dbReference type="NCBI Taxonomy" id="134849"/>
    <lineage>
        <taxon>Bacteria</taxon>
        <taxon>Bacillati</taxon>
        <taxon>Actinomycetota</taxon>
        <taxon>Actinomycetes</taxon>
        <taxon>Cryptosporangiales</taxon>
        <taxon>Cryptosporangiaceae</taxon>
        <taxon>Cryptosporangium</taxon>
    </lineage>
</organism>
<sequence>MGRPVSDFQPLRRSLLIAAVAALLVLAAGVVFALTQQGRYKAETTLIVLPASTLAAQDQASFLETLSRGQVVATMAEVAQSGRFETEAEKALGLSTAEAADTTVTVTVVPSTSVLLVEAEASTARIAEQLADRTAALSATYLQSMIKPYAATQVRPAANTAYSAGTAPWIVIAGTVIAALAVALAVQQAAYQVLQPRRRSRRPLRRPPFSAADPSPAAAATPAPATPAPATTAPAAPPAPTPAPAGPPAPAAPAAAPAQAGAGDKTSTTTDPSTTESDSTNERVLFS</sequence>
<evidence type="ECO:0000256" key="1">
    <source>
        <dbReference type="SAM" id="MobiDB-lite"/>
    </source>
</evidence>
<protein>
    <submittedName>
        <fullName evidence="3">Capsular polysaccharide biosynthesis protein</fullName>
    </submittedName>
</protein>
<evidence type="ECO:0000313" key="4">
    <source>
        <dbReference type="Proteomes" id="UP000184440"/>
    </source>
</evidence>
<keyword evidence="4" id="KW-1185">Reference proteome</keyword>
<feature type="compositionally biased region" description="Low complexity" evidence="1">
    <location>
        <begin position="207"/>
        <end position="234"/>
    </location>
</feature>
<reference evidence="3 4" key="1">
    <citation type="submission" date="2016-11" db="EMBL/GenBank/DDBJ databases">
        <authorList>
            <person name="Jaros S."/>
            <person name="Januszkiewicz K."/>
            <person name="Wedrychowicz H."/>
        </authorList>
    </citation>
    <scope>NUCLEOTIDE SEQUENCE [LARGE SCALE GENOMIC DNA]</scope>
    <source>
        <strain evidence="3 4">DSM 46144</strain>
    </source>
</reference>
<evidence type="ECO:0000256" key="2">
    <source>
        <dbReference type="SAM" id="Phobius"/>
    </source>
</evidence>
<keyword evidence="2" id="KW-1133">Transmembrane helix</keyword>